<evidence type="ECO:0000313" key="3">
    <source>
        <dbReference type="Proteomes" id="UP001152173"/>
    </source>
</evidence>
<organism evidence="2 3">
    <name type="scientific">Paenisporosarcina quisquiliarum</name>
    <dbReference type="NCBI Taxonomy" id="365346"/>
    <lineage>
        <taxon>Bacteria</taxon>
        <taxon>Bacillati</taxon>
        <taxon>Bacillota</taxon>
        <taxon>Bacilli</taxon>
        <taxon>Bacillales</taxon>
        <taxon>Caryophanaceae</taxon>
        <taxon>Paenisporosarcina</taxon>
    </lineage>
</organism>
<gene>
    <name evidence="2" type="ORF">M9R32_03840</name>
</gene>
<dbReference type="PROSITE" id="PS51257">
    <property type="entry name" value="PROKAR_LIPOPROTEIN"/>
    <property type="match status" value="1"/>
</dbReference>
<reference evidence="2" key="1">
    <citation type="submission" date="2022-05" db="EMBL/GenBank/DDBJ databases">
        <authorList>
            <person name="Colautti A."/>
            <person name="Iacumin L."/>
        </authorList>
    </citation>
    <scope>NUCLEOTIDE SEQUENCE</scope>
    <source>
        <strain evidence="2">SK 55</strain>
    </source>
</reference>
<comment type="caution">
    <text evidence="2">The sequence shown here is derived from an EMBL/GenBank/DDBJ whole genome shotgun (WGS) entry which is preliminary data.</text>
</comment>
<sequence>MRRKWMRIAIAPFLLVSLVACSASPEEQMGEGIKAAKEAFQNESVEPNEQIENVELFVPGGFSIEEDSDETNIVMKDNDESYVLFVNPNEQQDSQLFYDLLQAEKKDVILAQETFEQNGRFGFIAVLPSGEEQFEIMASIGGVKLTTISDKANISKNMEQMMKIVRSVKIDD</sequence>
<accession>A0A9X3LFI2</accession>
<keyword evidence="1" id="KW-0732">Signal</keyword>
<keyword evidence="3" id="KW-1185">Reference proteome</keyword>
<dbReference type="EMBL" id="JAMKBJ010000002">
    <property type="protein sequence ID" value="MCZ8536329.1"/>
    <property type="molecule type" value="Genomic_DNA"/>
</dbReference>
<dbReference type="AlphaFoldDB" id="A0A9X3LFI2"/>
<feature type="chain" id="PRO_5040956539" description="DUF4252 domain-containing protein" evidence="1">
    <location>
        <begin position="23"/>
        <end position="172"/>
    </location>
</feature>
<protein>
    <recommendedName>
        <fullName evidence="4">DUF4252 domain-containing protein</fullName>
    </recommendedName>
</protein>
<dbReference type="Proteomes" id="UP001152173">
    <property type="component" value="Unassembled WGS sequence"/>
</dbReference>
<proteinExistence type="predicted"/>
<evidence type="ECO:0000256" key="1">
    <source>
        <dbReference type="SAM" id="SignalP"/>
    </source>
</evidence>
<feature type="signal peptide" evidence="1">
    <location>
        <begin position="1"/>
        <end position="22"/>
    </location>
</feature>
<evidence type="ECO:0008006" key="4">
    <source>
        <dbReference type="Google" id="ProtNLM"/>
    </source>
</evidence>
<dbReference type="RefSeq" id="WP_269925428.1">
    <property type="nucleotide sequence ID" value="NZ_JAMKBJ010000002.1"/>
</dbReference>
<name>A0A9X3LFI2_9BACL</name>
<evidence type="ECO:0000313" key="2">
    <source>
        <dbReference type="EMBL" id="MCZ8536329.1"/>
    </source>
</evidence>